<evidence type="ECO:0000313" key="3">
    <source>
        <dbReference type="Proteomes" id="UP000004870"/>
    </source>
</evidence>
<proteinExistence type="predicted"/>
<evidence type="ECO:0000256" key="1">
    <source>
        <dbReference type="SAM" id="MobiDB-lite"/>
    </source>
</evidence>
<organism evidence="2 3">
    <name type="scientific">Cardiobacterium hominis (strain ATCC 15826 / DSM 8339 / NCTC 10426 / 6573)</name>
    <dbReference type="NCBI Taxonomy" id="638300"/>
    <lineage>
        <taxon>Bacteria</taxon>
        <taxon>Pseudomonadati</taxon>
        <taxon>Pseudomonadota</taxon>
        <taxon>Gammaproteobacteria</taxon>
        <taxon>Cardiobacteriales</taxon>
        <taxon>Cardiobacteriaceae</taxon>
        <taxon>Cardiobacterium</taxon>
    </lineage>
</organism>
<feature type="compositionally biased region" description="Basic and acidic residues" evidence="1">
    <location>
        <begin position="29"/>
        <end position="38"/>
    </location>
</feature>
<protein>
    <submittedName>
        <fullName evidence="2">Uncharacterized protein</fullName>
    </submittedName>
</protein>
<dbReference type="AlphaFoldDB" id="C8NAG7"/>
<feature type="non-terminal residue" evidence="2">
    <location>
        <position position="1"/>
    </location>
</feature>
<name>C8NAG7_CARH6</name>
<comment type="caution">
    <text evidence="2">The sequence shown here is derived from an EMBL/GenBank/DDBJ whole genome shotgun (WGS) entry which is preliminary data.</text>
</comment>
<evidence type="ECO:0000313" key="2">
    <source>
        <dbReference type="EMBL" id="EEV88386.1"/>
    </source>
</evidence>
<dbReference type="EMBL" id="ACKY01000079">
    <property type="protein sequence ID" value="EEV88386.1"/>
    <property type="molecule type" value="Genomic_DNA"/>
</dbReference>
<dbReference type="HOGENOM" id="CLU_3128575_0_0_6"/>
<accession>C8NAG7</accession>
<feature type="compositionally biased region" description="Gly residues" evidence="1">
    <location>
        <begin position="41"/>
        <end position="50"/>
    </location>
</feature>
<gene>
    <name evidence="2" type="ORF">HMPREF0198_1495</name>
</gene>
<feature type="region of interest" description="Disordered" evidence="1">
    <location>
        <begin position="24"/>
        <end position="50"/>
    </location>
</feature>
<sequence length="50" mass="5295">GNVGGGRNWCAASCQRLLRYLGQPQIDGGTERDGEQHPRPGGSGNRGGDW</sequence>
<keyword evidence="3" id="KW-1185">Reference proteome</keyword>
<dbReference type="Proteomes" id="UP000004870">
    <property type="component" value="Unassembled WGS sequence"/>
</dbReference>
<reference evidence="2 3" key="1">
    <citation type="submission" date="2009-08" db="EMBL/GenBank/DDBJ databases">
        <authorList>
            <person name="Qin X."/>
            <person name="Bachman B."/>
            <person name="Battles P."/>
            <person name="Bell A."/>
            <person name="Bess C."/>
            <person name="Bickham C."/>
            <person name="Chaboub L."/>
            <person name="Chen D."/>
            <person name="Coyle M."/>
            <person name="Deiros D.R."/>
            <person name="Dinh H."/>
            <person name="Forbes L."/>
            <person name="Fowler G."/>
            <person name="Francisco L."/>
            <person name="Fu Q."/>
            <person name="Gubbala S."/>
            <person name="Hale W."/>
            <person name="Han Y."/>
            <person name="Hemphill L."/>
            <person name="Highlander S.K."/>
            <person name="Hirani K."/>
            <person name="Hogues M."/>
            <person name="Jackson L."/>
            <person name="Jakkamsetti A."/>
            <person name="Javaid M."/>
            <person name="Jiang H."/>
            <person name="Korchina V."/>
            <person name="Kovar C."/>
            <person name="Lara F."/>
            <person name="Lee S."/>
            <person name="Mata R."/>
            <person name="Mathew T."/>
            <person name="Moen C."/>
            <person name="Morales K."/>
            <person name="Munidasa M."/>
            <person name="Nazareth L."/>
            <person name="Ngo R."/>
            <person name="Nguyen L."/>
            <person name="Okwuonu G."/>
            <person name="Ongeri F."/>
            <person name="Patil S."/>
            <person name="Petrosino J."/>
            <person name="Pham C."/>
            <person name="Pham P."/>
            <person name="Pu L.-L."/>
            <person name="Puazo M."/>
            <person name="Raj R."/>
            <person name="Reid J."/>
            <person name="Rouhana J."/>
            <person name="Saada N."/>
            <person name="Shang Y."/>
            <person name="Simmons D."/>
            <person name="Thornton R."/>
            <person name="Warren J."/>
            <person name="Weissenberger G."/>
            <person name="Zhang J."/>
            <person name="Zhang L."/>
            <person name="Zhou C."/>
            <person name="Zhu D."/>
            <person name="Muzny D."/>
            <person name="Worley K."/>
            <person name="Gibbs R."/>
        </authorList>
    </citation>
    <scope>NUCLEOTIDE SEQUENCE [LARGE SCALE GENOMIC DNA]</scope>
    <source>
        <strain evidence="3">ATCC 15826 / DSM 8339 / NCTC 10426 / 6573</strain>
    </source>
</reference>